<dbReference type="PANTHER" id="PTHR35689">
    <property type="entry name" value="EARLY ENDOSOME ANTIGEN"/>
    <property type="match status" value="1"/>
</dbReference>
<keyword evidence="1" id="KW-0175">Coiled coil</keyword>
<evidence type="ECO:0000313" key="4">
    <source>
        <dbReference type="Proteomes" id="UP000541444"/>
    </source>
</evidence>
<evidence type="ECO:0000313" key="3">
    <source>
        <dbReference type="EMBL" id="KAF6174634.1"/>
    </source>
</evidence>
<dbReference type="Proteomes" id="UP000541444">
    <property type="component" value="Unassembled WGS sequence"/>
</dbReference>
<feature type="compositionally biased region" description="Low complexity" evidence="2">
    <location>
        <begin position="119"/>
        <end position="131"/>
    </location>
</feature>
<sequence length="176" mass="19919">MAEKSLFQGETLERNLLDTLVSTAIEKDEVATSARAFLETNNGVESYQRLLQMWERLKQPTKNIVALAALVNTLLKDKEHLRINLARAEEEVRVLFEENNILDEENKRLLRQINRERQGSAGKHASSASAKGNKRKSSPRACSSIEMAIDYNGMDSSRLPLSPLQQNSPDSRMHKK</sequence>
<accession>A0A7J7P681</accession>
<evidence type="ECO:0000256" key="1">
    <source>
        <dbReference type="SAM" id="Coils"/>
    </source>
</evidence>
<reference evidence="3 4" key="1">
    <citation type="journal article" date="2020" name="IScience">
        <title>Genome Sequencing of the Endangered Kingdonia uniflora (Circaeasteraceae, Ranunculales) Reveals Potential Mechanisms of Evolutionary Specialization.</title>
        <authorList>
            <person name="Sun Y."/>
            <person name="Deng T."/>
            <person name="Zhang A."/>
            <person name="Moore M.J."/>
            <person name="Landis J.B."/>
            <person name="Lin N."/>
            <person name="Zhang H."/>
            <person name="Zhang X."/>
            <person name="Huang J."/>
            <person name="Zhang X."/>
            <person name="Sun H."/>
            <person name="Wang H."/>
        </authorList>
    </citation>
    <scope>NUCLEOTIDE SEQUENCE [LARGE SCALE GENOMIC DNA]</scope>
    <source>
        <strain evidence="3">TB1705</strain>
        <tissue evidence="3">Leaf</tissue>
    </source>
</reference>
<proteinExistence type="predicted"/>
<dbReference type="PANTHER" id="PTHR35689:SF1">
    <property type="entry name" value="EARLY ENDOSOME ANTIGEN"/>
    <property type="match status" value="1"/>
</dbReference>
<dbReference type="AlphaFoldDB" id="A0A7J7P681"/>
<gene>
    <name evidence="3" type="ORF">GIB67_006286</name>
</gene>
<dbReference type="OrthoDB" id="1913731at2759"/>
<organism evidence="3 4">
    <name type="scientific">Kingdonia uniflora</name>
    <dbReference type="NCBI Taxonomy" id="39325"/>
    <lineage>
        <taxon>Eukaryota</taxon>
        <taxon>Viridiplantae</taxon>
        <taxon>Streptophyta</taxon>
        <taxon>Embryophyta</taxon>
        <taxon>Tracheophyta</taxon>
        <taxon>Spermatophyta</taxon>
        <taxon>Magnoliopsida</taxon>
        <taxon>Ranunculales</taxon>
        <taxon>Circaeasteraceae</taxon>
        <taxon>Kingdonia</taxon>
    </lineage>
</organism>
<comment type="caution">
    <text evidence="3">The sequence shown here is derived from an EMBL/GenBank/DDBJ whole genome shotgun (WGS) entry which is preliminary data.</text>
</comment>
<name>A0A7J7P681_9MAGN</name>
<feature type="coiled-coil region" evidence="1">
    <location>
        <begin position="71"/>
        <end position="112"/>
    </location>
</feature>
<dbReference type="EMBL" id="JACGCM010000252">
    <property type="protein sequence ID" value="KAF6174634.1"/>
    <property type="molecule type" value="Genomic_DNA"/>
</dbReference>
<evidence type="ECO:0000256" key="2">
    <source>
        <dbReference type="SAM" id="MobiDB-lite"/>
    </source>
</evidence>
<feature type="region of interest" description="Disordered" evidence="2">
    <location>
        <begin position="116"/>
        <end position="176"/>
    </location>
</feature>
<protein>
    <submittedName>
        <fullName evidence="3">Uncharacterized protein</fullName>
    </submittedName>
</protein>
<keyword evidence="4" id="KW-1185">Reference proteome</keyword>